<evidence type="ECO:0000313" key="1">
    <source>
        <dbReference type="EMBL" id="CAB4131573.1"/>
    </source>
</evidence>
<evidence type="ECO:0000313" key="2">
    <source>
        <dbReference type="EMBL" id="CAB4134867.1"/>
    </source>
</evidence>
<proteinExistence type="predicted"/>
<dbReference type="EMBL" id="LR796249">
    <property type="protein sequence ID" value="CAB4131573.1"/>
    <property type="molecule type" value="Genomic_DNA"/>
</dbReference>
<gene>
    <name evidence="1" type="ORF">UFOVP127_160</name>
    <name evidence="2" type="ORF">UFOVP276_23</name>
</gene>
<accession>A0A6J5LDX9</accession>
<reference evidence="1" key="1">
    <citation type="submission" date="2020-04" db="EMBL/GenBank/DDBJ databases">
        <authorList>
            <person name="Chiriac C."/>
            <person name="Salcher M."/>
            <person name="Ghai R."/>
            <person name="Kavagutti S V."/>
        </authorList>
    </citation>
    <scope>NUCLEOTIDE SEQUENCE</scope>
</reference>
<protein>
    <submittedName>
        <fullName evidence="1">Uncharacterized protein</fullName>
    </submittedName>
</protein>
<sequence>MSRIIKMNAKCSDLFYAELLIDGKHTGQEHDGYVPEFFPGNHYGDYVILNIDIDTGKILNWKTPTTGELYRTFRYDDEKKETT</sequence>
<dbReference type="EMBL" id="LR796294">
    <property type="protein sequence ID" value="CAB4134867.1"/>
    <property type="molecule type" value="Genomic_DNA"/>
</dbReference>
<organism evidence="1">
    <name type="scientific">uncultured Caudovirales phage</name>
    <dbReference type="NCBI Taxonomy" id="2100421"/>
    <lineage>
        <taxon>Viruses</taxon>
        <taxon>Duplodnaviria</taxon>
        <taxon>Heunggongvirae</taxon>
        <taxon>Uroviricota</taxon>
        <taxon>Caudoviricetes</taxon>
        <taxon>Peduoviridae</taxon>
        <taxon>Maltschvirus</taxon>
        <taxon>Maltschvirus maltsch</taxon>
    </lineage>
</organism>
<name>A0A6J5LDX9_9CAUD</name>